<dbReference type="Gene3D" id="3.40.720.10">
    <property type="entry name" value="Alkaline Phosphatase, subunit A"/>
    <property type="match status" value="2"/>
</dbReference>
<feature type="coiled-coil region" evidence="4">
    <location>
        <begin position="308"/>
        <end position="335"/>
    </location>
</feature>
<keyword evidence="3" id="KW-0378">Hydrolase</keyword>
<keyword evidence="8" id="KW-1185">Reference proteome</keyword>
<comment type="caution">
    <text evidence="7">The sequence shown here is derived from an EMBL/GenBank/DDBJ whole genome shotgun (WGS) entry which is preliminary data.</text>
</comment>
<dbReference type="InterPro" id="IPR008475">
    <property type="entry name" value="PLipase_C_C"/>
</dbReference>
<dbReference type="Pfam" id="PF05506">
    <property type="entry name" value="PLipase_C_C"/>
    <property type="match status" value="2"/>
</dbReference>
<dbReference type="PROSITE" id="PS51318">
    <property type="entry name" value="TAT"/>
    <property type="match status" value="1"/>
</dbReference>
<protein>
    <recommendedName>
        <fullName evidence="2">phospholipase C</fullName>
        <ecNumber evidence="2">3.1.4.3</ecNumber>
    </recommendedName>
</protein>
<dbReference type="PANTHER" id="PTHR31956:SF1">
    <property type="entry name" value="NON-SPECIFIC PHOSPHOLIPASE C1"/>
    <property type="match status" value="1"/>
</dbReference>
<proteinExistence type="inferred from homology"/>
<gene>
    <name evidence="7" type="ORF">FRUB_00655</name>
</gene>
<evidence type="ECO:0000256" key="3">
    <source>
        <dbReference type="ARBA" id="ARBA00022801"/>
    </source>
</evidence>
<evidence type="ECO:0000313" key="8">
    <source>
        <dbReference type="Proteomes" id="UP000214646"/>
    </source>
</evidence>
<dbReference type="AlphaFoldDB" id="A0A225EA95"/>
<dbReference type="PANTHER" id="PTHR31956">
    <property type="entry name" value="NON-SPECIFIC PHOSPHOLIPASE C4-RELATED"/>
    <property type="match status" value="1"/>
</dbReference>
<evidence type="ECO:0000256" key="1">
    <source>
        <dbReference type="ARBA" id="ARBA00009717"/>
    </source>
</evidence>
<feature type="region of interest" description="Disordered" evidence="5">
    <location>
        <begin position="611"/>
        <end position="634"/>
    </location>
</feature>
<dbReference type="EMBL" id="NIDE01000001">
    <property type="protein sequence ID" value="OWK46956.1"/>
    <property type="molecule type" value="Genomic_DNA"/>
</dbReference>
<evidence type="ECO:0000256" key="5">
    <source>
        <dbReference type="SAM" id="MobiDB-lite"/>
    </source>
</evidence>
<feature type="compositionally biased region" description="Basic and acidic residues" evidence="5">
    <location>
        <begin position="611"/>
        <end position="632"/>
    </location>
</feature>
<dbReference type="InterPro" id="IPR006311">
    <property type="entry name" value="TAT_signal"/>
</dbReference>
<name>A0A225EA95_9BACT</name>
<feature type="domain" description="Bacterial phospholipase C C-terminal" evidence="6">
    <location>
        <begin position="636"/>
        <end position="728"/>
    </location>
</feature>
<dbReference type="NCBIfam" id="TIGR03396">
    <property type="entry name" value="PC_PLC"/>
    <property type="match status" value="1"/>
</dbReference>
<dbReference type="InterPro" id="IPR017767">
    <property type="entry name" value="PC-PLC"/>
</dbReference>
<dbReference type="EC" id="3.1.4.3" evidence="2"/>
<sequence length="841" mass="94141">MSMHTRREFLARAGQMSAAAGLLGFANESIQRALAIEPEPGSTVLNAEHVVILMQENRSFDHTFGTLRGVRGYDDPRAITLPDGNPVWVQADDKGDHYAPFRLDMKGTNATWMGALPHGWTDQTDARNQGRYDRWLRVKRSGHKEYSGMPLTLGYYDRRDIPFYYALADAFTVCDQHFCSSLTGTTPNRCYSWTGTIRARPSADAPAIVRNEDCDHDTMQNWPTFPERLEALGISWKIYQNELSIESGLSGAEDAWLANFTDNPLEFFTQYNVRLAANHRDYVAKRVREIPGEIDALKAKKSATPARAADVDKQIARLTAALKRYDAERAEFTQEKWDKLSPRERALHTRAFVTNSGDPAYRQLAEITYRDGGTNRTVRVPKGDVLYQFRKDANEGTLPRVSWIVAPQEFSDHPSSAWYGAWYVAEVMNILTHNPDVWKKTVFMLTYDENDGYFDHVPPFVAPHPRRPETGRVSKGIDASVEYVELEQDRKHHSQGAVRDGPIGLGYRVPLVIASPWSRGGCVCSQVFDHTSVLQFLEKFLSHKTGKKVEEPNISRWRRVVCGDLMASFQTAPRDQGGDLTFPSRDAVVEAIHKARFKQPPAGFHKFTDAEVEQARRDPRSSPHLPRQEPGRRRSAALSYELTVDGQLDAGRTHFALHFAAGKDAFGSRSVGSPFTVYAFTKAGVAVRNYAVDAGERVEDSWALSDFTDGRYHLRAYGPNGFFRTFQGGSDDPPVEVTFDYARALGGHTPTGGLVLTATNRDGKRGLTVQVHDNAYKAADQSLNVSTNGHGTLTIDTKASFGWYDLTLRIVGYPQFAKCYAGRVETGQWGYSDPQIGRASE</sequence>
<dbReference type="InterPro" id="IPR007312">
    <property type="entry name" value="Phosphoesterase"/>
</dbReference>
<dbReference type="InterPro" id="IPR017850">
    <property type="entry name" value="Alkaline_phosphatase_core_sf"/>
</dbReference>
<evidence type="ECO:0000256" key="2">
    <source>
        <dbReference type="ARBA" id="ARBA00012018"/>
    </source>
</evidence>
<dbReference type="Proteomes" id="UP000214646">
    <property type="component" value="Unassembled WGS sequence"/>
</dbReference>
<evidence type="ECO:0000256" key="4">
    <source>
        <dbReference type="SAM" id="Coils"/>
    </source>
</evidence>
<dbReference type="GO" id="GO:0016042">
    <property type="term" value="P:lipid catabolic process"/>
    <property type="evidence" value="ECO:0007669"/>
    <property type="project" value="InterPro"/>
</dbReference>
<feature type="domain" description="Bacterial phospholipase C C-terminal" evidence="6">
    <location>
        <begin position="741"/>
        <end position="823"/>
    </location>
</feature>
<accession>A0A225EA95</accession>
<dbReference type="Pfam" id="PF04185">
    <property type="entry name" value="Phosphoesterase"/>
    <property type="match status" value="2"/>
</dbReference>
<comment type="similarity">
    <text evidence="1">Belongs to the bacterial phospholipase C family.</text>
</comment>
<reference evidence="8" key="1">
    <citation type="submission" date="2017-06" db="EMBL/GenBank/DDBJ databases">
        <title>Genome analysis of Fimbriiglobus ruber SP5, the first member of the order Planctomycetales with confirmed chitinolytic capability.</title>
        <authorList>
            <person name="Ravin N.V."/>
            <person name="Rakitin A.L."/>
            <person name="Ivanova A.A."/>
            <person name="Beletsky A.V."/>
            <person name="Kulichevskaya I.S."/>
            <person name="Mardanov A.V."/>
            <person name="Dedysh S.N."/>
        </authorList>
    </citation>
    <scope>NUCLEOTIDE SEQUENCE [LARGE SCALE GENOMIC DNA]</scope>
    <source>
        <strain evidence="8">SP5</strain>
    </source>
</reference>
<evidence type="ECO:0000313" key="7">
    <source>
        <dbReference type="EMBL" id="OWK46956.1"/>
    </source>
</evidence>
<organism evidence="7 8">
    <name type="scientific">Fimbriiglobus ruber</name>
    <dbReference type="NCBI Taxonomy" id="1908690"/>
    <lineage>
        <taxon>Bacteria</taxon>
        <taxon>Pseudomonadati</taxon>
        <taxon>Planctomycetota</taxon>
        <taxon>Planctomycetia</taxon>
        <taxon>Gemmatales</taxon>
        <taxon>Gemmataceae</taxon>
        <taxon>Fimbriiglobus</taxon>
    </lineage>
</organism>
<dbReference type="GO" id="GO:0034480">
    <property type="term" value="F:phosphatidylcholine phospholipase C activity"/>
    <property type="evidence" value="ECO:0007669"/>
    <property type="project" value="UniProtKB-EC"/>
</dbReference>
<evidence type="ECO:0000259" key="6">
    <source>
        <dbReference type="Pfam" id="PF05506"/>
    </source>
</evidence>
<keyword evidence="4" id="KW-0175">Coiled coil</keyword>